<evidence type="ECO:0000256" key="1">
    <source>
        <dbReference type="SAM" id="MobiDB-lite"/>
    </source>
</evidence>
<evidence type="ECO:0000313" key="2">
    <source>
        <dbReference type="EMBL" id="CAJ1963444.1"/>
    </source>
</evidence>
<sequence>MTMKRRLQSAPSTKDLSFFEDPRESTKTRKRPRTEQFRKQKAIYEDAIHSCLVFQSELANLTNNNDLQQHPSQRDVTKSTANNIRRHMEGYGKRYLANCQELQSEAQQTIDLSLGFDALSRAIDNNSGHESQCLLSTLNVGHETTSAIKLRIAEYAGVATFDQLDDVQSLSLELQKDGVDDGK</sequence>
<name>A0AAD2JMA9_9STRA</name>
<organism evidence="2 3">
    <name type="scientific">Cylindrotheca closterium</name>
    <dbReference type="NCBI Taxonomy" id="2856"/>
    <lineage>
        <taxon>Eukaryota</taxon>
        <taxon>Sar</taxon>
        <taxon>Stramenopiles</taxon>
        <taxon>Ochrophyta</taxon>
        <taxon>Bacillariophyta</taxon>
        <taxon>Bacillariophyceae</taxon>
        <taxon>Bacillariophycidae</taxon>
        <taxon>Bacillariales</taxon>
        <taxon>Bacillariaceae</taxon>
        <taxon>Cylindrotheca</taxon>
    </lineage>
</organism>
<proteinExistence type="predicted"/>
<evidence type="ECO:0000313" key="3">
    <source>
        <dbReference type="Proteomes" id="UP001295423"/>
    </source>
</evidence>
<gene>
    <name evidence="2" type="ORF">CYCCA115_LOCUS20165</name>
</gene>
<accession>A0AAD2JMA9</accession>
<feature type="region of interest" description="Disordered" evidence="1">
    <location>
        <begin position="1"/>
        <end position="36"/>
    </location>
</feature>
<dbReference type="AlphaFoldDB" id="A0AAD2JMA9"/>
<dbReference type="EMBL" id="CAKOGP040002147">
    <property type="protein sequence ID" value="CAJ1963444.1"/>
    <property type="molecule type" value="Genomic_DNA"/>
</dbReference>
<protein>
    <submittedName>
        <fullName evidence="2">Uncharacterized protein</fullName>
    </submittedName>
</protein>
<dbReference type="Proteomes" id="UP001295423">
    <property type="component" value="Unassembled WGS sequence"/>
</dbReference>
<comment type="caution">
    <text evidence="2">The sequence shown here is derived from an EMBL/GenBank/DDBJ whole genome shotgun (WGS) entry which is preliminary data.</text>
</comment>
<keyword evidence="3" id="KW-1185">Reference proteome</keyword>
<feature type="compositionally biased region" description="Basic and acidic residues" evidence="1">
    <location>
        <begin position="20"/>
        <end position="36"/>
    </location>
</feature>
<reference evidence="2" key="1">
    <citation type="submission" date="2023-08" db="EMBL/GenBank/DDBJ databases">
        <authorList>
            <person name="Audoor S."/>
            <person name="Bilcke G."/>
        </authorList>
    </citation>
    <scope>NUCLEOTIDE SEQUENCE</scope>
</reference>